<comment type="caution">
    <text evidence="1">The sequence shown here is derived from an EMBL/GenBank/DDBJ whole genome shotgun (WGS) entry which is preliminary data.</text>
</comment>
<evidence type="ECO:0000313" key="2">
    <source>
        <dbReference type="Proteomes" id="UP000520011"/>
    </source>
</evidence>
<proteinExistence type="predicted"/>
<dbReference type="EMBL" id="JACHEP010000002">
    <property type="protein sequence ID" value="MBB5323799.1"/>
    <property type="molecule type" value="Genomic_DNA"/>
</dbReference>
<keyword evidence="2" id="KW-1185">Reference proteome</keyword>
<evidence type="ECO:0008006" key="3">
    <source>
        <dbReference type="Google" id="ProtNLM"/>
    </source>
</evidence>
<sequence>MMRTAILMIALFLGISGGAMYMQWRDYEQTNNRNGATPLVHTIDIRHVGKQLEITQTIEGLTERSYEVMIPSGAKQMTYIIGNKRQTLAYERNGKSSVQVGGNNRISFRYVISLPSLKTIWLERWSVVVFSKQPQQFRVQLIDYATKNGMWMAGAPLDGRIKKDSFTLYSWSQKNLLSFPLYFQPAELSRNVYGSIEVYGQNKANMKATKWADVPSFTLVLSPWGDQHLSPTLVVVPETTSLSSIQAEYMRTYYASYFLPSGEINEWVADLLTAIALQTQPVTPQAKAVWQQFQEKLTEDEKKAFLSFVLQYRGKMLTPSMLDKALSASRTGETTYFTDLMKKGRSLLLIFTNEGNVYVNDVPLKEAKAVLQNGEILLPFTEVMSRLRYDVRRSGDAVFIENNDNRWRFFVNSSVYMQGNDRFGAPSIIIRDINGMLYMSTDIIQRWFSVQVWTTDRDVYVKAVP</sequence>
<organism evidence="1 2">
    <name type="scientific">Anoxybacteroides tepidamans</name>
    <dbReference type="NCBI Taxonomy" id="265948"/>
    <lineage>
        <taxon>Bacteria</taxon>
        <taxon>Bacillati</taxon>
        <taxon>Bacillota</taxon>
        <taxon>Bacilli</taxon>
        <taxon>Bacillales</taxon>
        <taxon>Anoxybacillaceae</taxon>
        <taxon>Anoxybacteroides</taxon>
    </lineage>
</organism>
<dbReference type="RefSeq" id="WP_183251916.1">
    <property type="nucleotide sequence ID" value="NZ_JACHEP010000002.1"/>
</dbReference>
<reference evidence="1 2" key="1">
    <citation type="submission" date="2020-08" db="EMBL/GenBank/DDBJ databases">
        <title>Genomic Encyclopedia of Type Strains, Phase IV (KMG-IV): sequencing the most valuable type-strain genomes for metagenomic binning, comparative biology and taxonomic classification.</title>
        <authorList>
            <person name="Goeker M."/>
        </authorList>
    </citation>
    <scope>NUCLEOTIDE SEQUENCE [LARGE SCALE GENOMIC DNA]</scope>
    <source>
        <strain evidence="1 2">DSM 16325</strain>
    </source>
</reference>
<gene>
    <name evidence="1" type="ORF">HNQ34_000891</name>
</gene>
<protein>
    <recommendedName>
        <fullName evidence="3">Copper amine oxidase-like N-terminal domain-containing protein</fullName>
    </recommendedName>
</protein>
<name>A0A7W8IQC3_9BACL</name>
<dbReference type="Proteomes" id="UP000520011">
    <property type="component" value="Unassembled WGS sequence"/>
</dbReference>
<evidence type="ECO:0000313" key="1">
    <source>
        <dbReference type="EMBL" id="MBB5323799.1"/>
    </source>
</evidence>
<dbReference type="AlphaFoldDB" id="A0A7W8IQC3"/>
<accession>A0A7W8IQC3</accession>